<reference evidence="2 3" key="1">
    <citation type="submission" date="2024-08" db="EMBL/GenBank/DDBJ databases">
        <authorList>
            <person name="Cucini C."/>
            <person name="Frati F."/>
        </authorList>
    </citation>
    <scope>NUCLEOTIDE SEQUENCE [LARGE SCALE GENOMIC DNA]</scope>
</reference>
<feature type="compositionally biased region" description="Low complexity" evidence="1">
    <location>
        <begin position="182"/>
        <end position="191"/>
    </location>
</feature>
<feature type="region of interest" description="Disordered" evidence="1">
    <location>
        <begin position="235"/>
        <end position="288"/>
    </location>
</feature>
<gene>
    <name evidence="2" type="ORF">ODALV1_LOCUS28661</name>
</gene>
<feature type="region of interest" description="Disordered" evidence="1">
    <location>
        <begin position="170"/>
        <end position="191"/>
    </location>
</feature>
<dbReference type="EMBL" id="CAXLJM020000146">
    <property type="protein sequence ID" value="CAL8141309.1"/>
    <property type="molecule type" value="Genomic_DNA"/>
</dbReference>
<proteinExistence type="predicted"/>
<accession>A0ABP1S2A1</accession>
<dbReference type="Proteomes" id="UP001642540">
    <property type="component" value="Unassembled WGS sequence"/>
</dbReference>
<keyword evidence="3" id="KW-1185">Reference proteome</keyword>
<feature type="compositionally biased region" description="Low complexity" evidence="1">
    <location>
        <begin position="238"/>
        <end position="255"/>
    </location>
</feature>
<sequence length="333" mass="36495">MSVADYNRYQHHPSPSQVTSVGMHYYQQHNPPAQLLKHLPNSIHNGSNIIISTTSMMGDGTNNNVSSSTNGQMPPYPSHHHLHQIPHLSPPLPGKGVTHIKSEIMLRSPVSTPSPGSSTQYYDYYSTPPPPMPHHHQLQPQSHNVMHSSNGGGYHQYSPDENMIQQEACGGGVAQDDASQQSGVSSTNSVITTNTVSSSNLGMLVDCGSAREVDVETGDEMLDEGLCANVENTAQAMNGNGNKKGSKGQQQGATTKKGRKRKNRENNGAQGSGEKRGRGGKMRRKNAQSFEDLQNQVDFLKKLKENMLANAYTYVHIYDCGFFFFINCWWGRG</sequence>
<evidence type="ECO:0000313" key="3">
    <source>
        <dbReference type="Proteomes" id="UP001642540"/>
    </source>
</evidence>
<evidence type="ECO:0000313" key="2">
    <source>
        <dbReference type="EMBL" id="CAL8141309.1"/>
    </source>
</evidence>
<comment type="caution">
    <text evidence="2">The sequence shown here is derived from an EMBL/GenBank/DDBJ whole genome shotgun (WGS) entry which is preliminary data.</text>
</comment>
<evidence type="ECO:0000256" key="1">
    <source>
        <dbReference type="SAM" id="MobiDB-lite"/>
    </source>
</evidence>
<protein>
    <recommendedName>
        <fullName evidence="4">BZIP domain-containing protein</fullName>
    </recommendedName>
</protein>
<evidence type="ECO:0008006" key="4">
    <source>
        <dbReference type="Google" id="ProtNLM"/>
    </source>
</evidence>
<organism evidence="2 3">
    <name type="scientific">Orchesella dallaii</name>
    <dbReference type="NCBI Taxonomy" id="48710"/>
    <lineage>
        <taxon>Eukaryota</taxon>
        <taxon>Metazoa</taxon>
        <taxon>Ecdysozoa</taxon>
        <taxon>Arthropoda</taxon>
        <taxon>Hexapoda</taxon>
        <taxon>Collembola</taxon>
        <taxon>Entomobryomorpha</taxon>
        <taxon>Entomobryoidea</taxon>
        <taxon>Orchesellidae</taxon>
        <taxon>Orchesellinae</taxon>
        <taxon>Orchesella</taxon>
    </lineage>
</organism>
<name>A0ABP1S2A1_9HEXA</name>